<name>A0A4P9K7Q9_9GAMM</name>
<dbReference type="GO" id="GO:0008773">
    <property type="term" value="F:[protein-PII] uridylyltransferase activity"/>
    <property type="evidence" value="ECO:0007669"/>
    <property type="project" value="InterPro"/>
</dbReference>
<dbReference type="RefSeq" id="WP_138564952.1">
    <property type="nucleotide sequence ID" value="NZ_CP040602.1"/>
</dbReference>
<reference evidence="3 4" key="1">
    <citation type="submission" date="2019-05" db="EMBL/GenBank/DDBJ databases">
        <title>Thiomicrorhabdus sediminis sp. nov, a novel sulfur-oxidizing bacterium isolated from coastal sediment.</title>
        <authorList>
            <person name="Liu X."/>
        </authorList>
    </citation>
    <scope>NUCLEOTIDE SEQUENCE [LARGE SCALE GENOMIC DNA]</scope>
    <source>
        <strain evidence="3 4">G1</strain>
    </source>
</reference>
<dbReference type="InterPro" id="IPR051462">
    <property type="entry name" value="CBS_domain-containing"/>
</dbReference>
<dbReference type="Pfam" id="PF00571">
    <property type="entry name" value="CBS"/>
    <property type="match status" value="1"/>
</dbReference>
<dbReference type="SUPFAM" id="SSF51206">
    <property type="entry name" value="cAMP-binding domain-like"/>
    <property type="match status" value="1"/>
</dbReference>
<dbReference type="InterPro" id="IPR018490">
    <property type="entry name" value="cNMP-bd_dom_sf"/>
</dbReference>
<dbReference type="InterPro" id="IPR018821">
    <property type="entry name" value="DUF294_put_nucleoTrafse_sb-bd"/>
</dbReference>
<dbReference type="CDD" id="cd05401">
    <property type="entry name" value="NT_GlnE_GlnD_like"/>
    <property type="match status" value="1"/>
</dbReference>
<dbReference type="InterPro" id="IPR005105">
    <property type="entry name" value="GlnD_Uridyltrans_N"/>
</dbReference>
<gene>
    <name evidence="3" type="ORF">FE785_06365</name>
</gene>
<dbReference type="Pfam" id="PF10335">
    <property type="entry name" value="DUF294_C"/>
    <property type="match status" value="1"/>
</dbReference>
<dbReference type="Proteomes" id="UP000304864">
    <property type="component" value="Chromosome"/>
</dbReference>
<dbReference type="InterPro" id="IPR000644">
    <property type="entry name" value="CBS_dom"/>
</dbReference>
<keyword evidence="1" id="KW-0677">Repeat</keyword>
<feature type="domain" description="Cyclic nucleotide-binding" evidence="2">
    <location>
        <begin position="15"/>
        <end position="85"/>
    </location>
</feature>
<dbReference type="Gene3D" id="3.10.580.10">
    <property type="entry name" value="CBS-domain"/>
    <property type="match status" value="1"/>
</dbReference>
<accession>A0A4P9K7Q9</accession>
<dbReference type="PANTHER" id="PTHR48108">
    <property type="entry name" value="CBS DOMAIN-CONTAINING PROTEIN CBSX2, CHLOROPLASTIC"/>
    <property type="match status" value="1"/>
</dbReference>
<dbReference type="OrthoDB" id="9808528at2"/>
<dbReference type="PROSITE" id="PS50042">
    <property type="entry name" value="CNMP_BINDING_3"/>
    <property type="match status" value="1"/>
</dbReference>
<evidence type="ECO:0000256" key="1">
    <source>
        <dbReference type="ARBA" id="ARBA00022737"/>
    </source>
</evidence>
<evidence type="ECO:0000313" key="4">
    <source>
        <dbReference type="Proteomes" id="UP000304864"/>
    </source>
</evidence>
<dbReference type="InterPro" id="IPR046342">
    <property type="entry name" value="CBS_dom_sf"/>
</dbReference>
<evidence type="ECO:0000313" key="3">
    <source>
        <dbReference type="EMBL" id="QCU90277.1"/>
    </source>
</evidence>
<organism evidence="3 4">
    <name type="scientific">Thiomicrorhabdus sediminis</name>
    <dbReference type="NCBI Taxonomy" id="2580412"/>
    <lineage>
        <taxon>Bacteria</taxon>
        <taxon>Pseudomonadati</taxon>
        <taxon>Pseudomonadota</taxon>
        <taxon>Gammaproteobacteria</taxon>
        <taxon>Thiotrichales</taxon>
        <taxon>Piscirickettsiaceae</taxon>
        <taxon>Thiomicrorhabdus</taxon>
    </lineage>
</organism>
<evidence type="ECO:0000259" key="2">
    <source>
        <dbReference type="PROSITE" id="PS50042"/>
    </source>
</evidence>
<sequence>MAQAQQRDFLSQITPFDELPQADLYKLADSMDVSYFPEHSKIDLTSSAHGGYLYIIIKGKVAEIRDGAIISHYSVRGFFGDAEIFAKADKKVFYEVLEETIAYKMPAAIFLKNLEGHAKFSGFFNTSIVDKLNRVHQTMQAAASTEMMMNTVCNAPIQKHVSVKEQATILQVSQKMLAVRSDACLVEYDDGSVGIVTNADILRMVACEPHGLLTEPGVVGKIANKPVHSVHEFDYLFNALLKMTRYQIDRLVVRRDDGFAGFLHQKDLMTLFANQPGLVLLKVEKVESIDDLVVIGPQIDELINSLNRKGIKTHYIAKLVNELHRKMIHKLIEILLPQVLQDEVCIFVMGSEGRSEQVIRTDQDNALVYSDDLAADQLSLLDQFAADFTAAMQKIGFPPCPGNIMLSNPEWRMSISDFKLKVENWFKNPSDTNFMYAAILLDGEAVYGQHEWLTEIKQTLRQKQEDYPVFLRHFAVGALQFNTPVGFFGGLQADSGKDREQNLIDIKKGGIFPIVHGVRCYALEAGIEQTNTHWRIKALMDRGIFKQEFGIELGETLNYLNTLRLESMLAQVAEGVEIPDNKVRLASLNHRQQDILKQSFAVVDVFKKRIVQHFKLESMM</sequence>
<keyword evidence="4" id="KW-1185">Reference proteome</keyword>
<dbReference type="KEGG" id="thig:FE785_06365"/>
<protein>
    <submittedName>
        <fullName evidence="3">CBS domain-containing protein</fullName>
    </submittedName>
</protein>
<dbReference type="InterPro" id="IPR014710">
    <property type="entry name" value="RmlC-like_jellyroll"/>
</dbReference>
<dbReference type="InterPro" id="IPR000595">
    <property type="entry name" value="cNMP-bd_dom"/>
</dbReference>
<dbReference type="Pfam" id="PF03445">
    <property type="entry name" value="DUF294"/>
    <property type="match status" value="1"/>
</dbReference>
<proteinExistence type="predicted"/>
<dbReference type="PANTHER" id="PTHR48108:SF34">
    <property type="entry name" value="CBS DOMAIN-CONTAINING PROTEIN YHCV"/>
    <property type="match status" value="1"/>
</dbReference>
<dbReference type="SUPFAM" id="SSF54631">
    <property type="entry name" value="CBS-domain pair"/>
    <property type="match status" value="1"/>
</dbReference>
<dbReference type="Gene3D" id="2.60.120.10">
    <property type="entry name" value="Jelly Rolls"/>
    <property type="match status" value="1"/>
</dbReference>
<dbReference type="AlphaFoldDB" id="A0A4P9K7Q9"/>
<dbReference type="EMBL" id="CP040602">
    <property type="protein sequence ID" value="QCU90277.1"/>
    <property type="molecule type" value="Genomic_DNA"/>
</dbReference>
<dbReference type="CDD" id="cd00038">
    <property type="entry name" value="CAP_ED"/>
    <property type="match status" value="1"/>
</dbReference>